<evidence type="ECO:0000313" key="2">
    <source>
        <dbReference type="Proteomes" id="UP000595064"/>
    </source>
</evidence>
<evidence type="ECO:0008006" key="3">
    <source>
        <dbReference type="Google" id="ProtNLM"/>
    </source>
</evidence>
<organism evidence="1 2">
    <name type="scientific">Delftia lacustris</name>
    <dbReference type="NCBI Taxonomy" id="558537"/>
    <lineage>
        <taxon>Bacteria</taxon>
        <taxon>Pseudomonadati</taxon>
        <taxon>Pseudomonadota</taxon>
        <taxon>Betaproteobacteria</taxon>
        <taxon>Burkholderiales</taxon>
        <taxon>Comamonadaceae</taxon>
        <taxon>Delftia</taxon>
    </lineage>
</organism>
<accession>A0A7T2YW36</accession>
<keyword evidence="2" id="KW-1185">Reference proteome</keyword>
<proteinExistence type="predicted"/>
<protein>
    <recommendedName>
        <fullName evidence="3">Transposase</fullName>
    </recommendedName>
</protein>
<sequence length="47" mass="5316">MKAAFLSVCWLYLAVVLVLYIRKFVGRSMKAALGRELALEALLMAVW</sequence>
<dbReference type="KEGG" id="dla:I6G47_09340"/>
<gene>
    <name evidence="1" type="ORF">I6G47_09340</name>
</gene>
<evidence type="ECO:0000313" key="1">
    <source>
        <dbReference type="EMBL" id="QPS83248.1"/>
    </source>
</evidence>
<dbReference type="Proteomes" id="UP000595064">
    <property type="component" value="Chromosome"/>
</dbReference>
<dbReference type="RefSeq" id="WP_016452459.1">
    <property type="nucleotide sequence ID" value="NZ_CP065748.1"/>
</dbReference>
<reference evidence="1 2" key="1">
    <citation type="submission" date="2020-12" db="EMBL/GenBank/DDBJ databases">
        <title>FDA dAtabase for Regulatory Grade micrObial Sequences (FDA-ARGOS): Supporting development and validation of Infectious Disease Dx tests.</title>
        <authorList>
            <person name="Sproer C."/>
            <person name="Gronow S."/>
            <person name="Severitt S."/>
            <person name="Schroder I."/>
            <person name="Tallon L."/>
            <person name="Sadzewicz L."/>
            <person name="Zhao X."/>
            <person name="Boylan J."/>
            <person name="Ott S."/>
            <person name="Bowen H."/>
            <person name="Vavikolanu K."/>
            <person name="Mehta A."/>
            <person name="Aluvathingal J."/>
            <person name="Nadendla S."/>
            <person name="Lowell S."/>
            <person name="Myers T."/>
            <person name="Yan Y."/>
            <person name="Sichtig H."/>
        </authorList>
    </citation>
    <scope>NUCLEOTIDE SEQUENCE [LARGE SCALE GENOMIC DNA]</scope>
    <source>
        <strain evidence="1 2">FDAARGOS_890</strain>
    </source>
</reference>
<name>A0A7T2YW36_9BURK</name>
<dbReference type="AlphaFoldDB" id="A0A7T2YW36"/>
<dbReference type="EMBL" id="CP065748">
    <property type="protein sequence ID" value="QPS83248.1"/>
    <property type="molecule type" value="Genomic_DNA"/>
</dbReference>